<evidence type="ECO:0000256" key="1">
    <source>
        <dbReference type="SAM" id="MobiDB-lite"/>
    </source>
</evidence>
<dbReference type="EMBL" id="BGZK01000004">
    <property type="protein sequence ID" value="GBO99977.1"/>
    <property type="molecule type" value="Genomic_DNA"/>
</dbReference>
<proteinExistence type="predicted"/>
<gene>
    <name evidence="2" type="ORF">EVAR_74324_1</name>
</gene>
<name>A0A4C1SFM9_EUMVA</name>
<evidence type="ECO:0000313" key="3">
    <source>
        <dbReference type="Proteomes" id="UP000299102"/>
    </source>
</evidence>
<reference evidence="2 3" key="1">
    <citation type="journal article" date="2019" name="Commun. Biol.">
        <title>The bagworm genome reveals a unique fibroin gene that provides high tensile strength.</title>
        <authorList>
            <person name="Kono N."/>
            <person name="Nakamura H."/>
            <person name="Ohtoshi R."/>
            <person name="Tomita M."/>
            <person name="Numata K."/>
            <person name="Arakawa K."/>
        </authorList>
    </citation>
    <scope>NUCLEOTIDE SEQUENCE [LARGE SCALE GENOMIC DNA]</scope>
</reference>
<protein>
    <submittedName>
        <fullName evidence="2">Uncharacterized protein</fullName>
    </submittedName>
</protein>
<dbReference type="Proteomes" id="UP000299102">
    <property type="component" value="Unassembled WGS sequence"/>
</dbReference>
<dbReference type="AlphaFoldDB" id="A0A4C1SFM9"/>
<evidence type="ECO:0000313" key="2">
    <source>
        <dbReference type="EMBL" id="GBO99977.1"/>
    </source>
</evidence>
<accession>A0A4C1SFM9</accession>
<organism evidence="2 3">
    <name type="scientific">Eumeta variegata</name>
    <name type="common">Bagworm moth</name>
    <name type="synonym">Eumeta japonica</name>
    <dbReference type="NCBI Taxonomy" id="151549"/>
    <lineage>
        <taxon>Eukaryota</taxon>
        <taxon>Metazoa</taxon>
        <taxon>Ecdysozoa</taxon>
        <taxon>Arthropoda</taxon>
        <taxon>Hexapoda</taxon>
        <taxon>Insecta</taxon>
        <taxon>Pterygota</taxon>
        <taxon>Neoptera</taxon>
        <taxon>Endopterygota</taxon>
        <taxon>Lepidoptera</taxon>
        <taxon>Glossata</taxon>
        <taxon>Ditrysia</taxon>
        <taxon>Tineoidea</taxon>
        <taxon>Psychidae</taxon>
        <taxon>Oiketicinae</taxon>
        <taxon>Eumeta</taxon>
    </lineage>
</organism>
<comment type="caution">
    <text evidence="2">The sequence shown here is derived from an EMBL/GenBank/DDBJ whole genome shotgun (WGS) entry which is preliminary data.</text>
</comment>
<keyword evidence="3" id="KW-1185">Reference proteome</keyword>
<sequence>MCNCPFEPGCYKDDSNEDSTSKTLRFILVLKVLPFRRTANLEEIDIQRGPAVQQKLIPNLSVFRSMKRATSLSSSIRHVLL</sequence>
<feature type="region of interest" description="Disordered" evidence="1">
    <location>
        <begin position="1"/>
        <end position="20"/>
    </location>
</feature>